<dbReference type="GO" id="GO:0044528">
    <property type="term" value="P:regulation of mitochondrial mRNA stability"/>
    <property type="evidence" value="ECO:0007669"/>
    <property type="project" value="TreeGrafter"/>
</dbReference>
<dbReference type="GO" id="GO:0000963">
    <property type="term" value="P:mitochondrial RNA processing"/>
    <property type="evidence" value="ECO:0007669"/>
    <property type="project" value="TreeGrafter"/>
</dbReference>
<feature type="compositionally biased region" description="Gly residues" evidence="1">
    <location>
        <begin position="752"/>
        <end position="769"/>
    </location>
</feature>
<feature type="region of interest" description="Disordered" evidence="1">
    <location>
        <begin position="746"/>
        <end position="792"/>
    </location>
</feature>
<feature type="region of interest" description="Disordered" evidence="1">
    <location>
        <begin position="405"/>
        <end position="459"/>
    </location>
</feature>
<dbReference type="GO" id="GO:0005759">
    <property type="term" value="C:mitochondrial matrix"/>
    <property type="evidence" value="ECO:0007669"/>
    <property type="project" value="TreeGrafter"/>
</dbReference>
<sequence>MQAGVAMLAKSCLHSATPSVWSRNERRPGLTARRKIVDYSRCNIIRSQSHGSWRGDVAGAAASPAAFLPAQRLTAAISRSQHIDELSSICSNHWDALNHIHVSAALSAAVKLPGARRPGAAALLDSLAVRFSRTLPDATLREVATVLWSLAKLGRPAPSALLSALLAEAQRRREHGRDDLLHAASPRALANILWALATWRTRGPDPLLLRLLLERCCQALPAFQPQDTANVLWALAHLTPARGGVRLPGPLLPGLLSTAAAQAGAMTPQGLANSVWACHRLRTSHAAAGGFLAAAAAAFVVQLPAASPTDVALLSSSLAGLRFRCPALLRAVAEHCCRSMAGAGRPSGSIRGPPGSESASTVAAPTAAVVWSSQSRQRLLWAFASLEFRHPAAVRALLLLGAPQQRSVPDGTDGTEGAEGAGDVGGDLSWDWEPGGTDDIDQGDDAREGSSAGGGGGGGGRVVLGASSLIWCLARLGCGREPGPEQRAVLAAAEQLWEARGCAALSHAAVAAWGLEQLGLRQARLLGLACERLLTALERTAAAAGANRGAAAARPASPGGDLSPGELDAAVMVLWCLSRRGPAEVAADPSGSAAERAEGQQQQQQQHYSAADADAAAETELRLLEAFSRAGPRLLPRLSVRQLPRVCCAYVQLGRSDPGIFGTAAEMLVAARARARAGALGLGPGTGRVADAKGEAPPLREGSRGVWEASGEEGWTAGEYLEEEEEEGEEEEGEAGGWQLEVDLDEEEEVGSGSGSEAGSDEGSGGGGSATRRSGTRGSTRGAGGGGGAGGGLLGRLPRNGLAMTMWALASAGFASPHLMQRAVPHVLRLFPPLQQPPPPPSLGATAAAAAAAAGELAAEADPERGAVVGPRIVDGEEEEEDSAAVGEDGGPGGEAVAARHAGHDAAGGDVPAAAGSGGGAAAAAGGLRAAVDADRPPVGAAASRWAALILWAFAASDCYNAVLYDNLLSYVLRKVPRLGPGRVAVVLWACAVAGHYRREVLEALSGALREGMRALPPASFTQANWAIAHLSAGLCLSWRGPASSHLAALAPALTTHQAAVLLWTLAVQQLVLPPQDRRKFARVVDLLLHRLSRRQEGAPEPRAVPAPADPWDGECAAAARSDAGDGGDDDARAGVPMQRDDRGLGVGPDPGARVWVSEQPSLEPGVALIAAEALALLLASPHRAVRARVQRHLRTTPTPHLPDHLEGDEGGDDGDYGDGEDEEHSTSPSSSSSLSSPPLAAQLAAAWQRTLRRRHPQQAAVAAAARQLGYSPRLLRTHAVFPLAAASAIELPDAAPDPAVLLLADRSDFATNVTGQPLGPLFTAVQLLRERGWLVAVVVAPQFAALRLSSRQVRHLRQLLAAAGVETT</sequence>
<gene>
    <name evidence="2" type="primary">PLEST007911</name>
    <name evidence="2" type="ORF">PLESTB_001217000</name>
</gene>
<evidence type="ECO:0008006" key="4">
    <source>
        <dbReference type="Google" id="ProtNLM"/>
    </source>
</evidence>
<feature type="compositionally biased region" description="Low complexity" evidence="1">
    <location>
        <begin position="770"/>
        <end position="780"/>
    </location>
</feature>
<evidence type="ECO:0000313" key="2">
    <source>
        <dbReference type="EMBL" id="GLC57368.1"/>
    </source>
</evidence>
<feature type="region of interest" description="Disordered" evidence="1">
    <location>
        <begin position="1194"/>
        <end position="1239"/>
    </location>
</feature>
<dbReference type="GO" id="GO:0035770">
    <property type="term" value="C:ribonucleoprotein granule"/>
    <property type="evidence" value="ECO:0007669"/>
    <property type="project" value="TreeGrafter"/>
</dbReference>
<organism evidence="2 3">
    <name type="scientific">Pleodorina starrii</name>
    <dbReference type="NCBI Taxonomy" id="330485"/>
    <lineage>
        <taxon>Eukaryota</taxon>
        <taxon>Viridiplantae</taxon>
        <taxon>Chlorophyta</taxon>
        <taxon>core chlorophytes</taxon>
        <taxon>Chlorophyceae</taxon>
        <taxon>CS clade</taxon>
        <taxon>Chlamydomonadales</taxon>
        <taxon>Volvocaceae</taxon>
        <taxon>Pleodorina</taxon>
    </lineage>
</organism>
<comment type="caution">
    <text evidence="2">The sequence shown here is derived from an EMBL/GenBank/DDBJ whole genome shotgun (WGS) entry which is preliminary data.</text>
</comment>
<feature type="region of interest" description="Disordered" evidence="1">
    <location>
        <begin position="688"/>
        <end position="714"/>
    </location>
</feature>
<dbReference type="GO" id="GO:0003723">
    <property type="term" value="F:RNA binding"/>
    <property type="evidence" value="ECO:0007669"/>
    <property type="project" value="TreeGrafter"/>
</dbReference>
<feature type="compositionally biased region" description="Acidic residues" evidence="1">
    <location>
        <begin position="1209"/>
        <end position="1224"/>
    </location>
</feature>
<feature type="compositionally biased region" description="Low complexity" evidence="1">
    <location>
        <begin position="599"/>
        <end position="612"/>
    </location>
</feature>
<reference evidence="2 3" key="1">
    <citation type="journal article" date="2023" name="Commun. Biol.">
        <title>Reorganization of the ancestral sex-determining regions during the evolution of trioecy in Pleodorina starrii.</title>
        <authorList>
            <person name="Takahashi K."/>
            <person name="Suzuki S."/>
            <person name="Kawai-Toyooka H."/>
            <person name="Yamamoto K."/>
            <person name="Hamaji T."/>
            <person name="Ootsuki R."/>
            <person name="Yamaguchi H."/>
            <person name="Kawachi M."/>
            <person name="Higashiyama T."/>
            <person name="Nozaki H."/>
        </authorList>
    </citation>
    <scope>NUCLEOTIDE SEQUENCE [LARGE SCALE GENOMIC DNA]</scope>
    <source>
        <strain evidence="2 3">NIES-4479</strain>
    </source>
</reference>
<protein>
    <recommendedName>
        <fullName evidence="4">RAP domain-containing protein</fullName>
    </recommendedName>
</protein>
<name>A0A9W6BSJ2_9CHLO</name>
<keyword evidence="3" id="KW-1185">Reference proteome</keyword>
<dbReference type="InterPro" id="IPR050870">
    <property type="entry name" value="FAST_kinase"/>
</dbReference>
<dbReference type="Proteomes" id="UP001165080">
    <property type="component" value="Unassembled WGS sequence"/>
</dbReference>
<feature type="region of interest" description="Disordered" evidence="1">
    <location>
        <begin position="874"/>
        <end position="915"/>
    </location>
</feature>
<dbReference type="PANTHER" id="PTHR21228:SF40">
    <property type="entry name" value="LD45607P"/>
    <property type="match status" value="1"/>
</dbReference>
<dbReference type="PANTHER" id="PTHR21228">
    <property type="entry name" value="FAST LEU-RICH DOMAIN-CONTAINING"/>
    <property type="match status" value="1"/>
</dbReference>
<evidence type="ECO:0000313" key="3">
    <source>
        <dbReference type="Proteomes" id="UP001165080"/>
    </source>
</evidence>
<feature type="region of interest" description="Disordered" evidence="1">
    <location>
        <begin position="586"/>
        <end position="612"/>
    </location>
</feature>
<feature type="region of interest" description="Disordered" evidence="1">
    <location>
        <begin position="1096"/>
        <end position="1157"/>
    </location>
</feature>
<dbReference type="GO" id="GO:1901259">
    <property type="term" value="P:chloroplast rRNA processing"/>
    <property type="evidence" value="ECO:0007669"/>
    <property type="project" value="TreeGrafter"/>
</dbReference>
<feature type="compositionally biased region" description="Gly residues" evidence="1">
    <location>
        <begin position="781"/>
        <end position="792"/>
    </location>
</feature>
<accession>A0A9W6BSJ2</accession>
<proteinExistence type="predicted"/>
<evidence type="ECO:0000256" key="1">
    <source>
        <dbReference type="SAM" id="MobiDB-lite"/>
    </source>
</evidence>
<feature type="compositionally biased region" description="Low complexity" evidence="1">
    <location>
        <begin position="1227"/>
        <end position="1239"/>
    </location>
</feature>
<dbReference type="GO" id="GO:0009507">
    <property type="term" value="C:chloroplast"/>
    <property type="evidence" value="ECO:0007669"/>
    <property type="project" value="GOC"/>
</dbReference>
<dbReference type="EMBL" id="BRXU01000018">
    <property type="protein sequence ID" value="GLC57368.1"/>
    <property type="molecule type" value="Genomic_DNA"/>
</dbReference>